<organism evidence="1 2">
    <name type="scientific">Hibiscus sabdariffa</name>
    <name type="common">roselle</name>
    <dbReference type="NCBI Taxonomy" id="183260"/>
    <lineage>
        <taxon>Eukaryota</taxon>
        <taxon>Viridiplantae</taxon>
        <taxon>Streptophyta</taxon>
        <taxon>Embryophyta</taxon>
        <taxon>Tracheophyta</taxon>
        <taxon>Spermatophyta</taxon>
        <taxon>Magnoliopsida</taxon>
        <taxon>eudicotyledons</taxon>
        <taxon>Gunneridae</taxon>
        <taxon>Pentapetalae</taxon>
        <taxon>rosids</taxon>
        <taxon>malvids</taxon>
        <taxon>Malvales</taxon>
        <taxon>Malvaceae</taxon>
        <taxon>Malvoideae</taxon>
        <taxon>Hibiscus</taxon>
    </lineage>
</organism>
<dbReference type="EMBL" id="JBBPBN010000013">
    <property type="protein sequence ID" value="KAK9026505.1"/>
    <property type="molecule type" value="Genomic_DNA"/>
</dbReference>
<sequence length="226" mass="23301">MDNFSVISAGNLTLESSGVPVGRPPEAIIGEVSASLERSRSPSLIQELPVIKKGRTPDVGSITEGSGSKGSAAMMDTTLGESMGGGVAQPVTCDPTMNPAGGRSYLLPFRDILAGAKSVSIPQFLVSDLDVDVPISVASGDLQWHIQEDVQVERHEGATGSLGVVVSSVPTAPVERSGGVLCDTSNVSESDQAMIPIVAFEPPVVASRSKVIPLASSLSLEKHTIV</sequence>
<accession>A0ABR2SMR3</accession>
<protein>
    <submittedName>
        <fullName evidence="1">Uncharacterized protein</fullName>
    </submittedName>
</protein>
<proteinExistence type="predicted"/>
<dbReference type="Proteomes" id="UP001396334">
    <property type="component" value="Unassembled WGS sequence"/>
</dbReference>
<evidence type="ECO:0000313" key="1">
    <source>
        <dbReference type="EMBL" id="KAK9026505.1"/>
    </source>
</evidence>
<reference evidence="1 2" key="1">
    <citation type="journal article" date="2024" name="G3 (Bethesda)">
        <title>Genome assembly of Hibiscus sabdariffa L. provides insights into metabolisms of medicinal natural products.</title>
        <authorList>
            <person name="Kim T."/>
        </authorList>
    </citation>
    <scope>NUCLEOTIDE SEQUENCE [LARGE SCALE GENOMIC DNA]</scope>
    <source>
        <strain evidence="1">TK-2024</strain>
        <tissue evidence="1">Old leaves</tissue>
    </source>
</reference>
<gene>
    <name evidence="1" type="ORF">V6N11_039343</name>
</gene>
<name>A0ABR2SMR3_9ROSI</name>
<comment type="caution">
    <text evidence="1">The sequence shown here is derived from an EMBL/GenBank/DDBJ whole genome shotgun (WGS) entry which is preliminary data.</text>
</comment>
<evidence type="ECO:0000313" key="2">
    <source>
        <dbReference type="Proteomes" id="UP001396334"/>
    </source>
</evidence>
<keyword evidence="2" id="KW-1185">Reference proteome</keyword>